<evidence type="ECO:0000313" key="3">
    <source>
        <dbReference type="Proteomes" id="UP000521943"/>
    </source>
</evidence>
<proteinExistence type="predicted"/>
<protein>
    <submittedName>
        <fullName evidence="2">Uncharacterized protein</fullName>
    </submittedName>
</protein>
<name>A0A8H6HUE4_9AGAR</name>
<accession>A0A8H6HUE4</accession>
<comment type="caution">
    <text evidence="2">The sequence shown here is derived from an EMBL/GenBank/DDBJ whole genome shotgun (WGS) entry which is preliminary data.</text>
</comment>
<dbReference type="EMBL" id="JACGCI010000042">
    <property type="protein sequence ID" value="KAF6752804.1"/>
    <property type="molecule type" value="Genomic_DNA"/>
</dbReference>
<evidence type="ECO:0000256" key="1">
    <source>
        <dbReference type="SAM" id="MobiDB-lite"/>
    </source>
</evidence>
<dbReference type="Proteomes" id="UP000521943">
    <property type="component" value="Unassembled WGS sequence"/>
</dbReference>
<evidence type="ECO:0000313" key="2">
    <source>
        <dbReference type="EMBL" id="KAF6752804.1"/>
    </source>
</evidence>
<keyword evidence="3" id="KW-1185">Reference proteome</keyword>
<sequence length="223" mass="24695">MSTLRTVEPSQSVNRVRRRHFIPADSFIDNDSLPGSNPKAVHPTLEYSGLRHDSSFAGGAENEFPAQVTKEAKGPQFIAHRYAARTWPEPPFSDTLRSPRENDSIEDRRGGPGSGDLHRPDDGATLFPGRPKIQLLILAQARRIWTGYGTQGPRLARSPDASSIKFETKLNRQGLRGLWGVMALALSARRQSHPISRTSKYGAFEVTMSGDMSESSHRSPTLY</sequence>
<feature type="compositionally biased region" description="Basic and acidic residues" evidence="1">
    <location>
        <begin position="97"/>
        <end position="122"/>
    </location>
</feature>
<gene>
    <name evidence="2" type="ORF">DFP72DRAFT_849578</name>
</gene>
<dbReference type="AlphaFoldDB" id="A0A8H6HUE4"/>
<reference evidence="2 3" key="1">
    <citation type="submission" date="2020-07" db="EMBL/GenBank/DDBJ databases">
        <title>Comparative genomics of pyrophilous fungi reveals a link between fire events and developmental genes.</title>
        <authorList>
            <consortium name="DOE Joint Genome Institute"/>
            <person name="Steindorff A.S."/>
            <person name="Carver A."/>
            <person name="Calhoun S."/>
            <person name="Stillman K."/>
            <person name="Liu H."/>
            <person name="Lipzen A."/>
            <person name="Pangilinan J."/>
            <person name="Labutti K."/>
            <person name="Bruns T.D."/>
            <person name="Grigoriev I.V."/>
        </authorList>
    </citation>
    <scope>NUCLEOTIDE SEQUENCE [LARGE SCALE GENOMIC DNA]</scope>
    <source>
        <strain evidence="2 3">CBS 144469</strain>
    </source>
</reference>
<organism evidence="2 3">
    <name type="scientific">Ephemerocybe angulata</name>
    <dbReference type="NCBI Taxonomy" id="980116"/>
    <lineage>
        <taxon>Eukaryota</taxon>
        <taxon>Fungi</taxon>
        <taxon>Dikarya</taxon>
        <taxon>Basidiomycota</taxon>
        <taxon>Agaricomycotina</taxon>
        <taxon>Agaricomycetes</taxon>
        <taxon>Agaricomycetidae</taxon>
        <taxon>Agaricales</taxon>
        <taxon>Agaricineae</taxon>
        <taxon>Psathyrellaceae</taxon>
        <taxon>Ephemerocybe</taxon>
    </lineage>
</organism>
<feature type="region of interest" description="Disordered" evidence="1">
    <location>
        <begin position="88"/>
        <end position="125"/>
    </location>
</feature>